<keyword evidence="1" id="KW-0175">Coiled coil</keyword>
<dbReference type="InterPro" id="IPR036388">
    <property type="entry name" value="WH-like_DNA-bd_sf"/>
</dbReference>
<dbReference type="OrthoDB" id="174131at2157"/>
<reference evidence="2 3" key="1">
    <citation type="submission" date="2019-11" db="EMBL/GenBank/DDBJ databases">
        <title>Whole genome sequence of Haloferax sp. MBLA0078.</title>
        <authorList>
            <person name="Seo M.-J."/>
            <person name="Cho E.-S."/>
        </authorList>
    </citation>
    <scope>NUCLEOTIDE SEQUENCE [LARGE SCALE GENOMIC DNA]</scope>
    <source>
        <strain evidence="2 3">MBLA0078</strain>
    </source>
</reference>
<dbReference type="Proteomes" id="UP000443423">
    <property type="component" value="Unassembled WGS sequence"/>
</dbReference>
<proteinExistence type="predicted"/>
<protein>
    <submittedName>
        <fullName evidence="2">Uncharacterized protein</fullName>
    </submittedName>
</protein>
<sequence>MNRIELENSLDRDSRRFLAAIDYYGGEANTSEIRTRTGLTASKVHTRYNKLEELGLIDVTYADSGYGDRRPPKIAHLTGKARMAIEWGILHDIDTSRTPEEIRDLETEVRVAHEQNAELCQRLNALEELIRQTRDRVVALENDVDDVYDWSETVEDSIRTLWAER</sequence>
<evidence type="ECO:0000313" key="2">
    <source>
        <dbReference type="EMBL" id="MRW96787.1"/>
    </source>
</evidence>
<dbReference type="RefSeq" id="WP_151111502.1">
    <property type="nucleotide sequence ID" value="NZ_WKJQ01000001.1"/>
</dbReference>
<dbReference type="AlphaFoldDB" id="A0A6A8G7G3"/>
<feature type="coiled-coil region" evidence="1">
    <location>
        <begin position="102"/>
        <end position="143"/>
    </location>
</feature>
<dbReference type="SUPFAM" id="SSF46785">
    <property type="entry name" value="Winged helix' DNA-binding domain"/>
    <property type="match status" value="1"/>
</dbReference>
<evidence type="ECO:0000313" key="3">
    <source>
        <dbReference type="Proteomes" id="UP000443423"/>
    </source>
</evidence>
<dbReference type="Gene3D" id="1.10.10.10">
    <property type="entry name" value="Winged helix-like DNA-binding domain superfamily/Winged helix DNA-binding domain"/>
    <property type="match status" value="1"/>
</dbReference>
<dbReference type="EMBL" id="WKJQ01000001">
    <property type="protein sequence ID" value="MRW96787.1"/>
    <property type="molecule type" value="Genomic_DNA"/>
</dbReference>
<name>A0A6A8G7G3_9EURY</name>
<comment type="caution">
    <text evidence="2">The sequence shown here is derived from an EMBL/GenBank/DDBJ whole genome shotgun (WGS) entry which is preliminary data.</text>
</comment>
<gene>
    <name evidence="2" type="ORF">GJR99_09395</name>
</gene>
<organism evidence="2 3">
    <name type="scientific">Haloferax marinum</name>
    <dbReference type="NCBI Taxonomy" id="2666143"/>
    <lineage>
        <taxon>Archaea</taxon>
        <taxon>Methanobacteriati</taxon>
        <taxon>Methanobacteriota</taxon>
        <taxon>Stenosarchaea group</taxon>
        <taxon>Halobacteria</taxon>
        <taxon>Halobacteriales</taxon>
        <taxon>Haloferacaceae</taxon>
        <taxon>Haloferax</taxon>
    </lineage>
</organism>
<dbReference type="InterPro" id="IPR036390">
    <property type="entry name" value="WH_DNA-bd_sf"/>
</dbReference>
<accession>A0A6A8G7G3</accession>
<keyword evidence="3" id="KW-1185">Reference proteome</keyword>
<evidence type="ECO:0000256" key="1">
    <source>
        <dbReference type="SAM" id="Coils"/>
    </source>
</evidence>